<accession>A0A0S2DBY3</accession>
<evidence type="ECO:0000313" key="2">
    <source>
        <dbReference type="Proteomes" id="UP000061569"/>
    </source>
</evidence>
<dbReference type="AlphaFoldDB" id="A0A0S2DBY3"/>
<dbReference type="EMBL" id="CP013140">
    <property type="protein sequence ID" value="ALN56037.1"/>
    <property type="molecule type" value="Genomic_DNA"/>
</dbReference>
<evidence type="ECO:0000313" key="1">
    <source>
        <dbReference type="EMBL" id="ALN56037.1"/>
    </source>
</evidence>
<gene>
    <name evidence="1" type="ORF">GLE_0679</name>
</gene>
<dbReference type="PATRIC" id="fig|69.6.peg.667"/>
<dbReference type="KEGG" id="lez:GLE_0679"/>
<organism evidence="1 2">
    <name type="scientific">Lysobacter enzymogenes</name>
    <dbReference type="NCBI Taxonomy" id="69"/>
    <lineage>
        <taxon>Bacteria</taxon>
        <taxon>Pseudomonadati</taxon>
        <taxon>Pseudomonadota</taxon>
        <taxon>Gammaproteobacteria</taxon>
        <taxon>Lysobacterales</taxon>
        <taxon>Lysobacteraceae</taxon>
        <taxon>Lysobacter</taxon>
    </lineage>
</organism>
<dbReference type="SUPFAM" id="SSF56935">
    <property type="entry name" value="Porins"/>
    <property type="match status" value="1"/>
</dbReference>
<protein>
    <submittedName>
        <fullName evidence="1">Uncharacterized protein</fullName>
    </submittedName>
</protein>
<sequence>MTNRFLPLTLALLGASAAYALPAHAEDDRFTIRLGAMSVDTSGEFTAGTTFRGNPYEFSQDFDFGSKETVPRLEGLFKFGDRHRLLFNYWGYDKSKTARLTQDVSFDDTTIPAGSFARAKTKFELASAMYDYAVVETDTVSWGLQIGVEYAKIEGKLRAQAGTANYSDGRSEDGYAPVVGSRLTLSPNEHWRFVVQGQYLDAGWGDFGDYKGDISRANALAEYRFTENVGVFVGYDWFKINAKRSRDNVDIGLDQRFKGPMAGVTFSF</sequence>
<proteinExistence type="predicted"/>
<dbReference type="RefSeq" id="WP_057946210.1">
    <property type="nucleotide sequence ID" value="NZ_CP067396.1"/>
</dbReference>
<dbReference type="Proteomes" id="UP000061569">
    <property type="component" value="Chromosome"/>
</dbReference>
<reference evidence="1 2" key="1">
    <citation type="submission" date="2015-11" db="EMBL/GenBank/DDBJ databases">
        <title>Genome sequences of Lysobacter enzymogenes strain C3 and Lysobacter antibioticus ATCC 29479.</title>
        <authorList>
            <person name="Kobayashi D.Y."/>
        </authorList>
    </citation>
    <scope>NUCLEOTIDE SEQUENCE [LARGE SCALE GENOMIC DNA]</scope>
    <source>
        <strain evidence="1 2">C3</strain>
    </source>
</reference>
<name>A0A0S2DBY3_LYSEN</name>